<dbReference type="Proteomes" id="UP001152604">
    <property type="component" value="Unassembled WGS sequence"/>
</dbReference>
<dbReference type="EMBL" id="CAKXZS010000023">
    <property type="protein sequence ID" value="CAH2401527.1"/>
    <property type="molecule type" value="Genomic_DNA"/>
</dbReference>
<evidence type="ECO:0000313" key="1">
    <source>
        <dbReference type="EMBL" id="CAH2401527.1"/>
    </source>
</evidence>
<gene>
    <name evidence="1" type="ORF">MES4922_30143</name>
</gene>
<comment type="caution">
    <text evidence="1">The sequence shown here is derived from an EMBL/GenBank/DDBJ whole genome shotgun (WGS) entry which is preliminary data.</text>
</comment>
<name>A0ABN8JVN3_9HYPH</name>
<accession>A0ABN8JVN3</accession>
<organism evidence="1 2">
    <name type="scientific">Mesorhizobium ventifaucium</name>
    <dbReference type="NCBI Taxonomy" id="666020"/>
    <lineage>
        <taxon>Bacteria</taxon>
        <taxon>Pseudomonadati</taxon>
        <taxon>Pseudomonadota</taxon>
        <taxon>Alphaproteobacteria</taxon>
        <taxon>Hyphomicrobiales</taxon>
        <taxon>Phyllobacteriaceae</taxon>
        <taxon>Mesorhizobium</taxon>
    </lineage>
</organism>
<proteinExistence type="predicted"/>
<sequence length="66" mass="7077">MRNALRTMAGTLQTQRIIREFGGALHANDAARSILAEINNCVKLSSIALVQHSVREYIGAKIGAVG</sequence>
<evidence type="ECO:0008006" key="3">
    <source>
        <dbReference type="Google" id="ProtNLM"/>
    </source>
</evidence>
<reference evidence="1" key="1">
    <citation type="submission" date="2022-03" db="EMBL/GenBank/DDBJ databases">
        <authorList>
            <person name="Brunel B."/>
        </authorList>
    </citation>
    <scope>NUCLEOTIDE SEQUENCE</scope>
    <source>
        <strain evidence="1">STM4922sample</strain>
    </source>
</reference>
<evidence type="ECO:0000313" key="2">
    <source>
        <dbReference type="Proteomes" id="UP001152604"/>
    </source>
</evidence>
<protein>
    <recommendedName>
        <fullName evidence="3">Acyl-CoA dehydrogenase/oxidase C-terminal domain-containing protein</fullName>
    </recommendedName>
</protein>
<keyword evidence="2" id="KW-1185">Reference proteome</keyword>